<accession>A0A4Q7TKC2</accession>
<dbReference type="Proteomes" id="UP000291832">
    <property type="component" value="Unassembled WGS sequence"/>
</dbReference>
<evidence type="ECO:0008006" key="3">
    <source>
        <dbReference type="Google" id="ProtNLM"/>
    </source>
</evidence>
<dbReference type="RefSeq" id="WP_130455168.1">
    <property type="nucleotide sequence ID" value="NZ_QYAG01000003.1"/>
</dbReference>
<comment type="caution">
    <text evidence="1">The sequence shown here is derived from an EMBL/GenBank/DDBJ whole genome shotgun (WGS) entry which is preliminary data.</text>
</comment>
<dbReference type="AlphaFoldDB" id="A0A4Q7TKC2"/>
<reference evidence="1 2" key="1">
    <citation type="journal article" date="2015" name="Stand. Genomic Sci.">
        <title>Genomic Encyclopedia of Bacterial and Archaeal Type Strains, Phase III: the genomes of soil and plant-associated and newly described type strains.</title>
        <authorList>
            <person name="Whitman W.B."/>
            <person name="Woyke T."/>
            <person name="Klenk H.P."/>
            <person name="Zhou Y."/>
            <person name="Lilburn T.G."/>
            <person name="Beck B.J."/>
            <person name="De Vos P."/>
            <person name="Vandamme P."/>
            <person name="Eisen J.A."/>
            <person name="Garrity G."/>
            <person name="Hugenholtz P."/>
            <person name="Kyrpides N.C."/>
        </authorList>
    </citation>
    <scope>NUCLEOTIDE SEQUENCE [LARGE SCALE GENOMIC DNA]</scope>
    <source>
        <strain evidence="1 2">RF6</strain>
    </source>
</reference>
<organism evidence="1 2">
    <name type="scientific">Leucobacter luti</name>
    <dbReference type="NCBI Taxonomy" id="340320"/>
    <lineage>
        <taxon>Bacteria</taxon>
        <taxon>Bacillati</taxon>
        <taxon>Actinomycetota</taxon>
        <taxon>Actinomycetes</taxon>
        <taxon>Micrococcales</taxon>
        <taxon>Microbacteriaceae</taxon>
        <taxon>Leucobacter</taxon>
    </lineage>
</organism>
<name>A0A4Q7TKC2_9MICO</name>
<evidence type="ECO:0000313" key="1">
    <source>
        <dbReference type="EMBL" id="RZT61066.1"/>
    </source>
</evidence>
<evidence type="ECO:0000313" key="2">
    <source>
        <dbReference type="Proteomes" id="UP000291832"/>
    </source>
</evidence>
<protein>
    <recommendedName>
        <fullName evidence="3">Ribosomally synthesized peptide with SipW-like signal peptide</fullName>
    </recommendedName>
</protein>
<dbReference type="OrthoDB" id="4990107at2"/>
<dbReference type="EMBL" id="SHKI01000007">
    <property type="protein sequence ID" value="RZT61066.1"/>
    <property type="molecule type" value="Genomic_DNA"/>
</dbReference>
<sequence>MGALRTGHTRAFTAAWVLLGTAILASVAAITDARDSLTVLDGSQNRLDLRVAGSPEPGWHPQPAMWEQGSPAAYRIRLTPDDSALLVGPGSSLSLRIAVRNDSPRLASAVQLSITDPVDRGSEVDPATGSFVELFPQLRFTVADGDRALAEAVPATELERIQLPGAVAAGKHRVLDVMIEVPPELDNRWQRASTDVQFTFEGTSQ</sequence>
<gene>
    <name evidence="1" type="ORF">EV139_2813</name>
</gene>
<proteinExistence type="predicted"/>
<keyword evidence="2" id="KW-1185">Reference proteome</keyword>